<dbReference type="InterPro" id="IPR035069">
    <property type="entry name" value="TTHA1013/TTHA0281-like"/>
</dbReference>
<dbReference type="AlphaFoldDB" id="A0AB38FUV1"/>
<dbReference type="SUPFAM" id="SSF143100">
    <property type="entry name" value="TTHA1013/TTHA0281-like"/>
    <property type="match status" value="1"/>
</dbReference>
<dbReference type="PANTHER" id="PTHR34504:SF4">
    <property type="entry name" value="ANTITOXIN HICB"/>
    <property type="match status" value="1"/>
</dbReference>
<sequence length="142" mass="15619">MQYKLVIEKDDLEGGWFASFPDIPEALTGGDTLEEAKMMAADALVTALEFYFEDERLIPLPEPLHAGDDYIELPASVTAKVLLLNAMLRSGITQAELARKLGTRPQEVTRLVRLGHATRIDTIANALQVLGWRLEMTAIPGA</sequence>
<gene>
    <name evidence="2" type="primary">hicB</name>
    <name evidence="2" type="ORF">NCTC11967_01664</name>
</gene>
<dbReference type="RefSeq" id="WP_038254241.1">
    <property type="nucleotide sequence ID" value="NZ_UAVL01000006.1"/>
</dbReference>
<dbReference type="Proteomes" id="UP000251313">
    <property type="component" value="Unassembled WGS sequence"/>
</dbReference>
<feature type="domain" description="HTH cro/C1-type" evidence="1">
    <location>
        <begin position="83"/>
        <end position="133"/>
    </location>
</feature>
<dbReference type="EMBL" id="UAVL01000006">
    <property type="protein sequence ID" value="SQA62664.1"/>
    <property type="molecule type" value="Genomic_DNA"/>
</dbReference>
<reference evidence="2 3" key="1">
    <citation type="submission" date="2018-06" db="EMBL/GenBank/DDBJ databases">
        <authorList>
            <consortium name="Pathogen Informatics"/>
            <person name="Doyle S."/>
        </authorList>
    </citation>
    <scope>NUCLEOTIDE SEQUENCE [LARGE SCALE GENOMIC DNA]</scope>
    <source>
        <strain evidence="2 3">NCTC11967</strain>
    </source>
</reference>
<dbReference type="InterPro" id="IPR010982">
    <property type="entry name" value="Lambda_DNA-bd_dom_sf"/>
</dbReference>
<evidence type="ECO:0000259" key="1">
    <source>
        <dbReference type="PROSITE" id="PS50943"/>
    </source>
</evidence>
<protein>
    <submittedName>
        <fullName evidence="2">Antitoxin HicB</fullName>
    </submittedName>
</protein>
<dbReference type="Pfam" id="PF15919">
    <property type="entry name" value="HicB_lk_antitox"/>
    <property type="match status" value="1"/>
</dbReference>
<dbReference type="InterPro" id="IPR051404">
    <property type="entry name" value="TA_system_antitoxin"/>
</dbReference>
<organism evidence="2 3">
    <name type="scientific">Yokenella regensburgei</name>
    <dbReference type="NCBI Taxonomy" id="158877"/>
    <lineage>
        <taxon>Bacteria</taxon>
        <taxon>Pseudomonadati</taxon>
        <taxon>Pseudomonadota</taxon>
        <taxon>Gammaproteobacteria</taxon>
        <taxon>Enterobacterales</taxon>
        <taxon>Enterobacteriaceae</taxon>
        <taxon>Yokenella</taxon>
    </lineage>
</organism>
<proteinExistence type="predicted"/>
<name>A0AB38FUV1_9ENTR</name>
<evidence type="ECO:0000313" key="2">
    <source>
        <dbReference type="EMBL" id="SQA62664.1"/>
    </source>
</evidence>
<dbReference type="CDD" id="cd00093">
    <property type="entry name" value="HTH_XRE"/>
    <property type="match status" value="1"/>
</dbReference>
<dbReference type="Gene3D" id="3.30.160.250">
    <property type="match status" value="1"/>
</dbReference>
<accession>A0AB38FUV1</accession>
<dbReference type="PROSITE" id="PS50943">
    <property type="entry name" value="HTH_CROC1"/>
    <property type="match status" value="1"/>
</dbReference>
<dbReference type="PANTHER" id="PTHR34504">
    <property type="entry name" value="ANTITOXIN HICB"/>
    <property type="match status" value="1"/>
</dbReference>
<comment type="caution">
    <text evidence="2">The sequence shown here is derived from an EMBL/GenBank/DDBJ whole genome shotgun (WGS) entry which is preliminary data.</text>
</comment>
<dbReference type="SUPFAM" id="SSF47413">
    <property type="entry name" value="lambda repressor-like DNA-binding domains"/>
    <property type="match status" value="1"/>
</dbReference>
<dbReference type="GO" id="GO:0003677">
    <property type="term" value="F:DNA binding"/>
    <property type="evidence" value="ECO:0007669"/>
    <property type="project" value="InterPro"/>
</dbReference>
<dbReference type="Gene3D" id="1.10.260.40">
    <property type="entry name" value="lambda repressor-like DNA-binding domains"/>
    <property type="match status" value="1"/>
</dbReference>
<evidence type="ECO:0000313" key="3">
    <source>
        <dbReference type="Proteomes" id="UP000251313"/>
    </source>
</evidence>
<dbReference type="InterPro" id="IPR001387">
    <property type="entry name" value="Cro/C1-type_HTH"/>
</dbReference>
<dbReference type="InterPro" id="IPR031807">
    <property type="entry name" value="HicB-like"/>
</dbReference>